<reference evidence="3" key="1">
    <citation type="submission" date="2020-05" db="EMBL/GenBank/DDBJ databases">
        <title>Frigoriglobus tundricola gen. nov., sp. nov., a psychrotolerant cellulolytic planctomycete of the family Gemmataceae with two divergent copies of 16S rRNA gene.</title>
        <authorList>
            <person name="Kulichevskaya I.S."/>
            <person name="Ivanova A.A."/>
            <person name="Naumoff D.G."/>
            <person name="Beletsky A.V."/>
            <person name="Rijpstra W.I.C."/>
            <person name="Sinninghe Damste J.S."/>
            <person name="Mardanov A.V."/>
            <person name="Ravin N.V."/>
            <person name="Dedysh S.N."/>
        </authorList>
    </citation>
    <scope>NUCLEOTIDE SEQUENCE [LARGE SCALE GENOMIC DNA]</scope>
    <source>
        <strain evidence="3">PL17</strain>
    </source>
</reference>
<gene>
    <name evidence="2" type="ORF">FTUN_5801</name>
</gene>
<dbReference type="EMBL" id="CP053452">
    <property type="protein sequence ID" value="QJW98217.1"/>
    <property type="molecule type" value="Genomic_DNA"/>
</dbReference>
<feature type="region of interest" description="Disordered" evidence="1">
    <location>
        <begin position="1"/>
        <end position="35"/>
    </location>
</feature>
<proteinExistence type="predicted"/>
<name>A0A6M5YVU6_9BACT</name>
<organism evidence="2 3">
    <name type="scientific">Frigoriglobus tundricola</name>
    <dbReference type="NCBI Taxonomy" id="2774151"/>
    <lineage>
        <taxon>Bacteria</taxon>
        <taxon>Pseudomonadati</taxon>
        <taxon>Planctomycetota</taxon>
        <taxon>Planctomycetia</taxon>
        <taxon>Gemmatales</taxon>
        <taxon>Gemmataceae</taxon>
        <taxon>Frigoriglobus</taxon>
    </lineage>
</organism>
<accession>A0A6M5YVU6</accession>
<evidence type="ECO:0000313" key="2">
    <source>
        <dbReference type="EMBL" id="QJW98217.1"/>
    </source>
</evidence>
<protein>
    <submittedName>
        <fullName evidence="2">Uncharacterized protein</fullName>
    </submittedName>
</protein>
<evidence type="ECO:0000256" key="1">
    <source>
        <dbReference type="SAM" id="MobiDB-lite"/>
    </source>
</evidence>
<keyword evidence="3" id="KW-1185">Reference proteome</keyword>
<evidence type="ECO:0000313" key="3">
    <source>
        <dbReference type="Proteomes" id="UP000503447"/>
    </source>
</evidence>
<dbReference type="Proteomes" id="UP000503447">
    <property type="component" value="Chromosome"/>
</dbReference>
<dbReference type="KEGG" id="ftj:FTUN_5801"/>
<sequence>MKKTDALGAQTVRERPGTTSRITEEEREMESHRSGEPVTILIYGRSN</sequence>
<dbReference type="AlphaFoldDB" id="A0A6M5YVU6"/>